<proteinExistence type="predicted"/>
<dbReference type="PANTHER" id="PTHR14939">
    <property type="entry name" value="F-BOX ONLY PROTEIN 22"/>
    <property type="match status" value="1"/>
</dbReference>
<evidence type="ECO:0000256" key="5">
    <source>
        <dbReference type="ARBA" id="ARBA00023136"/>
    </source>
</evidence>
<keyword evidence="2" id="KW-1003">Cell membrane</keyword>
<keyword evidence="4" id="KW-1133">Transmembrane helix</keyword>
<evidence type="ECO:0000313" key="8">
    <source>
        <dbReference type="EMBL" id="CAA9214791.1"/>
    </source>
</evidence>
<dbReference type="Pfam" id="PF10442">
    <property type="entry name" value="FIST_C"/>
    <property type="match status" value="1"/>
</dbReference>
<dbReference type="Pfam" id="PF08495">
    <property type="entry name" value="FIST"/>
    <property type="match status" value="1"/>
</dbReference>
<dbReference type="AlphaFoldDB" id="A0A6J4H6M7"/>
<dbReference type="InterPro" id="IPR013702">
    <property type="entry name" value="FIST_domain_N"/>
</dbReference>
<evidence type="ECO:0000259" key="6">
    <source>
        <dbReference type="SMART" id="SM00897"/>
    </source>
</evidence>
<organism evidence="8">
    <name type="scientific">uncultured Acidimicrobiales bacterium</name>
    <dbReference type="NCBI Taxonomy" id="310071"/>
    <lineage>
        <taxon>Bacteria</taxon>
        <taxon>Bacillati</taxon>
        <taxon>Actinomycetota</taxon>
        <taxon>Acidimicrobiia</taxon>
        <taxon>Acidimicrobiales</taxon>
        <taxon>environmental samples</taxon>
    </lineage>
</organism>
<evidence type="ECO:0000256" key="3">
    <source>
        <dbReference type="ARBA" id="ARBA00022692"/>
    </source>
</evidence>
<keyword evidence="5" id="KW-0472">Membrane</keyword>
<feature type="domain" description="FIST C-domain" evidence="7">
    <location>
        <begin position="227"/>
        <end position="365"/>
    </location>
</feature>
<accession>A0A6J4H6M7</accession>
<dbReference type="GO" id="GO:0005886">
    <property type="term" value="C:plasma membrane"/>
    <property type="evidence" value="ECO:0007669"/>
    <property type="project" value="UniProtKB-SubCell"/>
</dbReference>
<dbReference type="InterPro" id="IPR016741">
    <property type="entry name" value="UCP018953"/>
</dbReference>
<dbReference type="EMBL" id="CADCTB010000020">
    <property type="protein sequence ID" value="CAA9214791.1"/>
    <property type="molecule type" value="Genomic_DNA"/>
</dbReference>
<evidence type="ECO:0000256" key="4">
    <source>
        <dbReference type="ARBA" id="ARBA00022989"/>
    </source>
</evidence>
<dbReference type="SMART" id="SM01204">
    <property type="entry name" value="FIST_C"/>
    <property type="match status" value="1"/>
</dbReference>
<gene>
    <name evidence="8" type="ORF">AVDCRST_MAG10-327</name>
</gene>
<dbReference type="InterPro" id="IPR019494">
    <property type="entry name" value="FIST_C"/>
</dbReference>
<evidence type="ECO:0000259" key="7">
    <source>
        <dbReference type="SMART" id="SM01204"/>
    </source>
</evidence>
<reference evidence="8" key="1">
    <citation type="submission" date="2020-02" db="EMBL/GenBank/DDBJ databases">
        <authorList>
            <person name="Meier V. D."/>
        </authorList>
    </citation>
    <scope>NUCLEOTIDE SEQUENCE</scope>
    <source>
        <strain evidence="8">AVDCRST_MAG10</strain>
    </source>
</reference>
<keyword evidence="3" id="KW-0812">Transmembrane</keyword>
<dbReference type="PIRSF" id="PIRSF018953">
    <property type="entry name" value="UCP018953"/>
    <property type="match status" value="1"/>
</dbReference>
<feature type="domain" description="FIST" evidence="6">
    <location>
        <begin position="36"/>
        <end position="226"/>
    </location>
</feature>
<protein>
    <recommendedName>
        <fullName evidence="9">Histidine kinase</fullName>
    </recommendedName>
</protein>
<sequence>MKKAFAAALSQHPNAAVATGDVVGRVLEGLGDPDAPPDLALVFVTPAHVPELHQIVATVNATLRPAAMLGCAAISVVGGEREVERGPAISLWAGRTGPVTPFHLSAGNSPDGLTITGWPDSIPDDASALLLIPDPFSFPTDELLRRLEADRPGMPVVGGMASAARAPGGNRLVIDDQVVAAGAVGAFLGPEVEVTTVVSQGCRPVGSPFVVTRAEQNIVYELAGRTAVERLQEVAAALSDDDRELLADMVQIGRVIDESKLDFGPGDFLVRPVVGADPNSGALRVGDIVEVGSTAQFQVRDATSADNDLRRMVGGQNAQAALVFTCNGRGTHLFPEPHHDAQVVSECLGGAPVAGMFCAGELGPIGGHNFMHGFTASVVLLSTG</sequence>
<comment type="subcellular location">
    <subcellularLocation>
        <location evidence="1">Cell membrane</location>
        <topology evidence="1">Multi-pass membrane protein</topology>
    </subcellularLocation>
</comment>
<evidence type="ECO:0000256" key="1">
    <source>
        <dbReference type="ARBA" id="ARBA00004651"/>
    </source>
</evidence>
<evidence type="ECO:0000256" key="2">
    <source>
        <dbReference type="ARBA" id="ARBA00022475"/>
    </source>
</evidence>
<dbReference type="PANTHER" id="PTHR14939:SF5">
    <property type="entry name" value="F-BOX ONLY PROTEIN 22"/>
    <property type="match status" value="1"/>
</dbReference>
<dbReference type="SMART" id="SM00897">
    <property type="entry name" value="FIST"/>
    <property type="match status" value="1"/>
</dbReference>
<evidence type="ECO:0008006" key="9">
    <source>
        <dbReference type="Google" id="ProtNLM"/>
    </source>
</evidence>
<name>A0A6J4H6M7_9ACTN</name>